<feature type="region of interest" description="Disordered" evidence="1">
    <location>
        <begin position="1"/>
        <end position="25"/>
    </location>
</feature>
<reference evidence="2 3" key="1">
    <citation type="submission" date="2019-05" db="EMBL/GenBank/DDBJ databases">
        <title>Mikania micrantha, genome provides insights into the molecular mechanism of rapid growth.</title>
        <authorList>
            <person name="Liu B."/>
        </authorList>
    </citation>
    <scope>NUCLEOTIDE SEQUENCE [LARGE SCALE GENOMIC DNA]</scope>
    <source>
        <strain evidence="2">NLD-2019</strain>
        <tissue evidence="2">Leaf</tissue>
    </source>
</reference>
<feature type="compositionally biased region" description="Basic and acidic residues" evidence="1">
    <location>
        <begin position="14"/>
        <end position="25"/>
    </location>
</feature>
<gene>
    <name evidence="2" type="ORF">E3N88_19941</name>
</gene>
<feature type="region of interest" description="Disordered" evidence="1">
    <location>
        <begin position="77"/>
        <end position="104"/>
    </location>
</feature>
<evidence type="ECO:0000313" key="2">
    <source>
        <dbReference type="EMBL" id="KAD4983270.1"/>
    </source>
</evidence>
<feature type="compositionally biased region" description="Low complexity" evidence="1">
    <location>
        <begin position="982"/>
        <end position="991"/>
    </location>
</feature>
<organism evidence="2 3">
    <name type="scientific">Mikania micrantha</name>
    <name type="common">bitter vine</name>
    <dbReference type="NCBI Taxonomy" id="192012"/>
    <lineage>
        <taxon>Eukaryota</taxon>
        <taxon>Viridiplantae</taxon>
        <taxon>Streptophyta</taxon>
        <taxon>Embryophyta</taxon>
        <taxon>Tracheophyta</taxon>
        <taxon>Spermatophyta</taxon>
        <taxon>Magnoliopsida</taxon>
        <taxon>eudicotyledons</taxon>
        <taxon>Gunneridae</taxon>
        <taxon>Pentapetalae</taxon>
        <taxon>asterids</taxon>
        <taxon>campanulids</taxon>
        <taxon>Asterales</taxon>
        <taxon>Asteraceae</taxon>
        <taxon>Asteroideae</taxon>
        <taxon>Heliantheae alliance</taxon>
        <taxon>Eupatorieae</taxon>
        <taxon>Mikania</taxon>
    </lineage>
</organism>
<feature type="compositionally biased region" description="Polar residues" evidence="1">
    <location>
        <begin position="86"/>
        <end position="101"/>
    </location>
</feature>
<evidence type="ECO:0000313" key="3">
    <source>
        <dbReference type="Proteomes" id="UP000326396"/>
    </source>
</evidence>
<dbReference type="Proteomes" id="UP000326396">
    <property type="component" value="Linkage Group LG18"/>
</dbReference>
<proteinExistence type="predicted"/>
<dbReference type="EMBL" id="SZYD01000010">
    <property type="protein sequence ID" value="KAD4983270.1"/>
    <property type="molecule type" value="Genomic_DNA"/>
</dbReference>
<protein>
    <submittedName>
        <fullName evidence="2">Uncharacterized protein</fullName>
    </submittedName>
</protein>
<accession>A0A5N6NS09</accession>
<keyword evidence="3" id="KW-1185">Reference proteome</keyword>
<comment type="caution">
    <text evidence="2">The sequence shown here is derived from an EMBL/GenBank/DDBJ whole genome shotgun (WGS) entry which is preliminary data.</text>
</comment>
<evidence type="ECO:0000256" key="1">
    <source>
        <dbReference type="SAM" id="MobiDB-lite"/>
    </source>
</evidence>
<sequence>MNPSIRGCNPLISPHDRPPDIPKSHLEVSGVENQQIVCPAQEGCGVPSEPNKNQDQIDPNGVETSYIKVDCNHMRMEPNPGDEPNVPTSTNKSRLNASNKKGANPVRIQGYRGIRWENKHISYPSKPGTFVCSNSGQMDTTTVGEILMTPAEIDGQMGSPMQHDGLPEHLQPLAMQQEKDKGKGIMADQTHGNMNGDKAKPIEIEGEQFIQVGRKNRSHGENAKRGIEMGHLSANKGQAHNQPQAANSNPTNPKQKTKGMGFDFSRALRGAAIMPKPSQKGKVNDLVQATPTKGFNVAIHNMFEGLDAAAMDLDGNVEEPTHSPTPTILSTEPTNVIHGVPDSKKKAILNALKSKSKAVKAKDMSKWSVGEWLYFVEQTRILKVDKTYAVEDVEEEDNCMASFMFFGLAAAGGWQAAWGEPGCWSVMWVTCWSGSTGMRGLGFDLGCLGEGMLMGDDGGLLKCQGVQLVVPIWLGAGAACGCSVPMMAWLAWPARMQDGSSYCLGLWRRLWVAWALVFCCRRRAGYKGTNGKNLAGNWEHMQNTQSVRLMGTVGRRNGTQGTRCTTTKRVEGQHMKGTYMVWEYGGNTTITKIHRMVGDGTQYGCMGCGTYTYTQWLHGARREWERDRGFQKNHERLMGKVGWGAGTHFTHCTTIKSDVAYRLRAGVTISQFREMHLGGTWSCTHCTLLSPEDKYITWLHATWKGWEWGIGFHMNLVSIRGMVGWRVGTPYTHNTTKKRDLSKYWIARVQQTFGKHHEGGEPVGREGDGTLITRSTTFKSDEINIMRDKRVTQLIRELTKGGDRGGGLWFKELEQYTEMDLQNLSTFDIWAVKGTVRDRESSTKWKISNGMLWFAWEIIGHGFCMAILGKTHWTWPVMGQKGQLMEDRNLQAPQSGMKDTKLRGRNEASRRWRRIWVIGKVLDLLLVEAIYVGQRGMAIMVGQSGSTDFAAFEGKRGSIDTPPSCRYEDKGISSRSKGYGGFPTEFEPPGG</sequence>
<feature type="region of interest" description="Disordered" evidence="1">
    <location>
        <begin position="236"/>
        <end position="257"/>
    </location>
</feature>
<name>A0A5N6NS09_9ASTR</name>
<feature type="region of interest" description="Disordered" evidence="1">
    <location>
        <begin position="960"/>
        <end position="991"/>
    </location>
</feature>
<dbReference type="AlphaFoldDB" id="A0A5N6NS09"/>
<feature type="compositionally biased region" description="Polar residues" evidence="1">
    <location>
        <begin position="236"/>
        <end position="254"/>
    </location>
</feature>